<evidence type="ECO:0000256" key="1">
    <source>
        <dbReference type="SAM" id="MobiDB-lite"/>
    </source>
</evidence>
<dbReference type="InterPro" id="IPR036388">
    <property type="entry name" value="WH-like_DNA-bd_sf"/>
</dbReference>
<feature type="compositionally biased region" description="Basic and acidic residues" evidence="1">
    <location>
        <begin position="16"/>
        <end position="26"/>
    </location>
</feature>
<dbReference type="EMBL" id="CP089983">
    <property type="protein sequence ID" value="WXB06288.1"/>
    <property type="molecule type" value="Genomic_DNA"/>
</dbReference>
<evidence type="ECO:0000313" key="4">
    <source>
        <dbReference type="Proteomes" id="UP001374803"/>
    </source>
</evidence>
<dbReference type="NCBIfam" id="TIGR03001">
    <property type="entry name" value="Sig-70_gmx1"/>
    <property type="match status" value="1"/>
</dbReference>
<proteinExistence type="predicted"/>
<feature type="domain" description="RNA polymerase sigma-70 region 4" evidence="2">
    <location>
        <begin position="215"/>
        <end position="258"/>
    </location>
</feature>
<dbReference type="NCBIfam" id="TIGR02937">
    <property type="entry name" value="sigma70-ECF"/>
    <property type="match status" value="1"/>
</dbReference>
<dbReference type="Gene3D" id="1.10.10.10">
    <property type="entry name" value="Winged helix-like DNA-binding domain superfamily/Winged helix DNA-binding domain"/>
    <property type="match status" value="1"/>
</dbReference>
<reference evidence="3" key="1">
    <citation type="submission" date="2021-12" db="EMBL/GenBank/DDBJ databases">
        <title>Discovery of the Pendulisporaceae a myxobacterial family with distinct sporulation behavior and unique specialized metabolism.</title>
        <authorList>
            <person name="Garcia R."/>
            <person name="Popoff A."/>
            <person name="Bader C.D."/>
            <person name="Loehr J."/>
            <person name="Walesch S."/>
            <person name="Walt C."/>
            <person name="Boldt J."/>
            <person name="Bunk B."/>
            <person name="Haeckl F.J.F.P.J."/>
            <person name="Gunesch A.P."/>
            <person name="Birkelbach J."/>
            <person name="Nuebel U."/>
            <person name="Pietschmann T."/>
            <person name="Bach T."/>
            <person name="Mueller R."/>
        </authorList>
    </citation>
    <scope>NUCLEOTIDE SEQUENCE</scope>
    <source>
        <strain evidence="3">MSr11367</strain>
    </source>
</reference>
<protein>
    <submittedName>
        <fullName evidence="3">Sigma-70 family RNA polymerase sigma factor</fullName>
    </submittedName>
</protein>
<dbReference type="InterPro" id="IPR007630">
    <property type="entry name" value="RNA_pol_sigma70_r4"/>
</dbReference>
<dbReference type="InterPro" id="IPR011745">
    <property type="entry name" value="RNA_pol_sigma70_MYXXA"/>
</dbReference>
<keyword evidence="4" id="KW-1185">Reference proteome</keyword>
<dbReference type="Proteomes" id="UP001374803">
    <property type="component" value="Chromosome"/>
</dbReference>
<evidence type="ECO:0000259" key="2">
    <source>
        <dbReference type="Pfam" id="PF04545"/>
    </source>
</evidence>
<accession>A0ABZ2L5Y7</accession>
<dbReference type="SUPFAM" id="SSF88659">
    <property type="entry name" value="Sigma3 and sigma4 domains of RNA polymerase sigma factors"/>
    <property type="match status" value="1"/>
</dbReference>
<feature type="compositionally biased region" description="Basic residues" evidence="1">
    <location>
        <begin position="1"/>
        <end position="15"/>
    </location>
</feature>
<organism evidence="3 4">
    <name type="scientific">Pendulispora rubella</name>
    <dbReference type="NCBI Taxonomy" id="2741070"/>
    <lineage>
        <taxon>Bacteria</taxon>
        <taxon>Pseudomonadati</taxon>
        <taxon>Myxococcota</taxon>
        <taxon>Myxococcia</taxon>
        <taxon>Myxococcales</taxon>
        <taxon>Sorangiineae</taxon>
        <taxon>Pendulisporaceae</taxon>
        <taxon>Pendulispora</taxon>
    </lineage>
</organism>
<dbReference type="RefSeq" id="WP_394835936.1">
    <property type="nucleotide sequence ID" value="NZ_CP089929.1"/>
</dbReference>
<dbReference type="InterPro" id="IPR013324">
    <property type="entry name" value="RNA_pol_sigma_r3/r4-like"/>
</dbReference>
<sequence length="308" mass="33585">MERAKRRHSAQRRSTRRSDPRQRDRGAAVGGSAYGSPALTAPVETTWQGEVARARAALAEVDTHDPEFLAHVESCRLRGGKPEHAGDLVLAWGALKGIPAALRRFEEHVRADVDAAARRIDRAPEFGDEVRQGLRVRLLVPAPGERARMGEYAARGPLRAWVGVAALRVALNLKRASAPAAEDVLAEMTAGEPDAELRHLRKTYSKEFREALEGALGALAPRERALLRLCFVEGLTLVRIADLYGVHESTASRWVRKATDTVADDARQRLVARLSVSPGSVESIARLVGSQLELSVARLLTATNRPDS</sequence>
<dbReference type="Pfam" id="PF04545">
    <property type="entry name" value="Sigma70_r4"/>
    <property type="match status" value="1"/>
</dbReference>
<name>A0ABZ2L5Y7_9BACT</name>
<evidence type="ECO:0000313" key="3">
    <source>
        <dbReference type="EMBL" id="WXB06288.1"/>
    </source>
</evidence>
<feature type="region of interest" description="Disordered" evidence="1">
    <location>
        <begin position="1"/>
        <end position="41"/>
    </location>
</feature>
<gene>
    <name evidence="3" type="ORF">LVJ94_03380</name>
</gene>
<dbReference type="InterPro" id="IPR014284">
    <property type="entry name" value="RNA_pol_sigma-70_dom"/>
</dbReference>